<dbReference type="GO" id="GO:0031106">
    <property type="term" value="P:septin ring organization"/>
    <property type="evidence" value="ECO:0007669"/>
    <property type="project" value="TreeGrafter"/>
</dbReference>
<feature type="compositionally biased region" description="Polar residues" evidence="2">
    <location>
        <begin position="288"/>
        <end position="297"/>
    </location>
</feature>
<feature type="compositionally biased region" description="Acidic residues" evidence="2">
    <location>
        <begin position="365"/>
        <end position="383"/>
    </location>
</feature>
<evidence type="ECO:0000313" key="4">
    <source>
        <dbReference type="Proteomes" id="UP001054945"/>
    </source>
</evidence>
<keyword evidence="4" id="KW-1185">Reference proteome</keyword>
<dbReference type="GO" id="GO:0000915">
    <property type="term" value="P:actomyosin contractile ring assembly"/>
    <property type="evidence" value="ECO:0007669"/>
    <property type="project" value="TreeGrafter"/>
</dbReference>
<feature type="region of interest" description="Disordered" evidence="2">
    <location>
        <begin position="1"/>
        <end position="31"/>
    </location>
</feature>
<dbReference type="GO" id="GO:0005826">
    <property type="term" value="C:actomyosin contractile ring"/>
    <property type="evidence" value="ECO:0007669"/>
    <property type="project" value="TreeGrafter"/>
</dbReference>
<comment type="caution">
    <text evidence="3">The sequence shown here is derived from an EMBL/GenBank/DDBJ whole genome shotgun (WGS) entry which is preliminary data.</text>
</comment>
<dbReference type="InterPro" id="IPR051364">
    <property type="entry name" value="Cytokinesis/Rho-signaling"/>
</dbReference>
<feature type="region of interest" description="Disordered" evidence="2">
    <location>
        <begin position="252"/>
        <end position="451"/>
    </location>
</feature>
<feature type="compositionally biased region" description="Low complexity" evidence="2">
    <location>
        <begin position="426"/>
        <end position="443"/>
    </location>
</feature>
<evidence type="ECO:0000256" key="1">
    <source>
        <dbReference type="SAM" id="Coils"/>
    </source>
</evidence>
<feature type="coiled-coil region" evidence="1">
    <location>
        <begin position="493"/>
        <end position="520"/>
    </location>
</feature>
<organism evidence="3 4">
    <name type="scientific">Caerostris extrusa</name>
    <name type="common">Bark spider</name>
    <name type="synonym">Caerostris bankana</name>
    <dbReference type="NCBI Taxonomy" id="172846"/>
    <lineage>
        <taxon>Eukaryota</taxon>
        <taxon>Metazoa</taxon>
        <taxon>Ecdysozoa</taxon>
        <taxon>Arthropoda</taxon>
        <taxon>Chelicerata</taxon>
        <taxon>Arachnida</taxon>
        <taxon>Araneae</taxon>
        <taxon>Araneomorphae</taxon>
        <taxon>Entelegynae</taxon>
        <taxon>Araneoidea</taxon>
        <taxon>Araneidae</taxon>
        <taxon>Caerostris</taxon>
    </lineage>
</organism>
<feature type="compositionally biased region" description="Polar residues" evidence="2">
    <location>
        <begin position="255"/>
        <end position="268"/>
    </location>
</feature>
<protein>
    <submittedName>
        <fullName evidence="3">Anillin</fullName>
    </submittedName>
</protein>
<accession>A0AAV4UYY9</accession>
<feature type="compositionally biased region" description="Polar residues" evidence="2">
    <location>
        <begin position="416"/>
        <end position="425"/>
    </location>
</feature>
<name>A0AAV4UYY9_CAEEX</name>
<dbReference type="PANTHER" id="PTHR21538">
    <property type="entry name" value="ANILLIN/RHOTEKIN RTKN"/>
    <property type="match status" value="1"/>
</dbReference>
<dbReference type="EMBL" id="BPLR01013720">
    <property type="protein sequence ID" value="GIY63232.1"/>
    <property type="molecule type" value="Genomic_DNA"/>
</dbReference>
<proteinExistence type="predicted"/>
<sequence>MARGLAAIRRKNSNQDLSNEKKDNPEMNKPATYFFSTNSSEVCSNRKTRLNNLAAQINGWEDNLSSKPIISKANIVNERKNVNKPMGKEDTKKLPPREIFSRSISKDVKETLNSSFEPSNLPLSARKALFEQGTVSTQLQKQSIEPQLSVAQRAAMFENASKKQFTPSSPVKPPAKSACDNVVKSSSGLSCKSPVKLTGGSTCESPVKSAVRLNTASPIKLTTGSPNKPLASLICASPVKSVASVICASPVKASAESTCGSPLKSSARMNEETPSKSFVPKPPVEPSFSPSQRQWVETVSKDTGKKQEISSLVSHWEKLSSSSVPTSQSEEEYTAPVEKVPFTSNEENELNKSESVSDGQNESGSCDEQESILEESDEEDDTFMESATFNPKEFSTAAGLDTETDSMAQTDDDARSSVTDQYSAKSSISEGSSHFSHSLSSSSCGTEDGEEHPLQYTVSFYRKQKQETRNSPVRTIVRREPSHKTEPTQACNTQDIQERIQRLQEEVMRHQTVISQTSQALTLCLSTAEFSGSAEQVEGERLLLIAIQLKSLSGSTLLNIRLSYVEVRVAKECAAPETVAHDMEEMRSP</sequence>
<dbReference type="Proteomes" id="UP001054945">
    <property type="component" value="Unassembled WGS sequence"/>
</dbReference>
<dbReference type="AlphaFoldDB" id="A0AAV4UYY9"/>
<dbReference type="GO" id="GO:0000281">
    <property type="term" value="P:mitotic cytokinesis"/>
    <property type="evidence" value="ECO:0007669"/>
    <property type="project" value="TreeGrafter"/>
</dbReference>
<reference evidence="3 4" key="1">
    <citation type="submission" date="2021-06" db="EMBL/GenBank/DDBJ databases">
        <title>Caerostris extrusa draft genome.</title>
        <authorList>
            <person name="Kono N."/>
            <person name="Arakawa K."/>
        </authorList>
    </citation>
    <scope>NUCLEOTIDE SEQUENCE [LARGE SCALE GENOMIC DNA]</scope>
</reference>
<dbReference type="PANTHER" id="PTHR21538:SF23">
    <property type="entry name" value="ANILLIN"/>
    <property type="match status" value="1"/>
</dbReference>
<gene>
    <name evidence="3" type="primary">anln_0</name>
    <name evidence="3" type="ORF">CEXT_496161</name>
</gene>
<evidence type="ECO:0000313" key="3">
    <source>
        <dbReference type="EMBL" id="GIY63232.1"/>
    </source>
</evidence>
<keyword evidence="1" id="KW-0175">Coiled coil</keyword>
<evidence type="ECO:0000256" key="2">
    <source>
        <dbReference type="SAM" id="MobiDB-lite"/>
    </source>
</evidence>
<feature type="compositionally biased region" description="Basic and acidic residues" evidence="2">
    <location>
        <begin position="299"/>
        <end position="308"/>
    </location>
</feature>